<dbReference type="Proteomes" id="UP000050564">
    <property type="component" value="Unassembled WGS sequence"/>
</dbReference>
<proteinExistence type="predicted"/>
<evidence type="ECO:0000313" key="7">
    <source>
        <dbReference type="Proteomes" id="UP000281372"/>
    </source>
</evidence>
<dbReference type="AlphaFoldDB" id="A0A0P9LJY4"/>
<dbReference type="InterPro" id="IPR008984">
    <property type="entry name" value="SMAD_FHA_dom_sf"/>
</dbReference>
<comment type="caution">
    <text evidence="4">The sequence shown here is derived from an EMBL/GenBank/DDBJ whole genome shotgun (WGS) entry which is preliminary data.</text>
</comment>
<dbReference type="InterPro" id="IPR053946">
    <property type="entry name" value="YscD_ppl_3rd"/>
</dbReference>
<accession>A0A0P9LJY4</accession>
<dbReference type="Pfam" id="PF21934">
    <property type="entry name" value="Yop-YscD_ppl_3rd"/>
    <property type="match status" value="1"/>
</dbReference>
<feature type="region of interest" description="Disordered" evidence="1">
    <location>
        <begin position="103"/>
        <end position="123"/>
    </location>
</feature>
<dbReference type="RefSeq" id="WP_054999406.1">
    <property type="nucleotide sequence ID" value="NZ_FNKU01000001.1"/>
</dbReference>
<protein>
    <submittedName>
        <fullName evidence="4">HrpQ</fullName>
    </submittedName>
</protein>
<evidence type="ECO:0000313" key="4">
    <source>
        <dbReference type="EMBL" id="KPW78059.1"/>
    </source>
</evidence>
<gene>
    <name evidence="4" type="ORF">ALO81_01252</name>
    <name evidence="5" type="ORF">ALQ64_04230</name>
</gene>
<feature type="domain" description="YscD-like Bon-like" evidence="3">
    <location>
        <begin position="207"/>
        <end position="267"/>
    </location>
</feature>
<dbReference type="PATRIC" id="fig|86840.3.peg.1732"/>
<reference evidence="4 6" key="1">
    <citation type="submission" date="2015-09" db="EMBL/GenBank/DDBJ databases">
        <title>Genome announcement of multiple Pseudomonas syringae strains.</title>
        <authorList>
            <person name="Thakur S."/>
            <person name="Wang P.W."/>
            <person name="Gong Y."/>
            <person name="Weir B.S."/>
            <person name="Guttman D.S."/>
        </authorList>
    </citation>
    <scope>NUCLEOTIDE SEQUENCE [LARGE SCALE GENOMIC DNA]</scope>
    <source>
        <strain evidence="4 6">ICMP2823</strain>
    </source>
</reference>
<evidence type="ECO:0000259" key="3">
    <source>
        <dbReference type="Pfam" id="PF21934"/>
    </source>
</evidence>
<dbReference type="SUPFAM" id="SSF49879">
    <property type="entry name" value="SMAD/FHA domain"/>
    <property type="match status" value="1"/>
</dbReference>
<dbReference type="Gene3D" id="2.60.200.20">
    <property type="match status" value="1"/>
</dbReference>
<dbReference type="InterPro" id="IPR032030">
    <property type="entry name" value="YscD_cytoplasmic_dom"/>
</dbReference>
<sequence>MFELRVLNGHHQGAALPLVGEQWSIGSAQEQDLALEDSGIESLHGRLQRVDERWVLNAEEGQVCDEEGAAQTLIELTLNHPFMLGSVWLCVSPAGDEWPQVPEQVAPTPEPEPEPVRNTAPLQKVQSRSQKLLNRTTGIIAGLLIGVIGSAWSLTRSGPTAIDPEVAQVAALTQTAAKGQEKSLSRPAAPVKEAPDTRIRLADTDAVRHQLNTMLSDRMLSNISVDETPEGLVLNGNAKDEALLVYQRMLQRFKDTYSSPVTVLDNVSSARNTLPFVVVQIMTGPHAHLVTADGRRVYVGDEVDGLRLSRIDEHRLQFDGERHFEVTW</sequence>
<dbReference type="EMBL" id="LJPX01000163">
    <property type="protein sequence ID" value="KPW78059.1"/>
    <property type="molecule type" value="Genomic_DNA"/>
</dbReference>
<name>A0A0P9LJY4_PSECA</name>
<dbReference type="EMBL" id="RBOW01000495">
    <property type="protein sequence ID" value="RMN29912.1"/>
    <property type="molecule type" value="Genomic_DNA"/>
</dbReference>
<organism evidence="4 6">
    <name type="scientific">Pseudomonas cannabina</name>
    <dbReference type="NCBI Taxonomy" id="86840"/>
    <lineage>
        <taxon>Bacteria</taxon>
        <taxon>Pseudomonadati</taxon>
        <taxon>Pseudomonadota</taxon>
        <taxon>Gammaproteobacteria</taxon>
        <taxon>Pseudomonadales</taxon>
        <taxon>Pseudomonadaceae</taxon>
        <taxon>Pseudomonas</taxon>
    </lineage>
</organism>
<dbReference type="Pfam" id="PF16697">
    <property type="entry name" value="Yop-YscD_cpl"/>
    <property type="match status" value="1"/>
</dbReference>
<feature type="domain" description="YscD cytoplasmic" evidence="2">
    <location>
        <begin position="5"/>
        <end position="94"/>
    </location>
</feature>
<evidence type="ECO:0000256" key="1">
    <source>
        <dbReference type="SAM" id="MobiDB-lite"/>
    </source>
</evidence>
<dbReference type="CDD" id="cd00060">
    <property type="entry name" value="FHA"/>
    <property type="match status" value="1"/>
</dbReference>
<evidence type="ECO:0000313" key="6">
    <source>
        <dbReference type="Proteomes" id="UP000050564"/>
    </source>
</evidence>
<reference evidence="5 7" key="2">
    <citation type="submission" date="2018-08" db="EMBL/GenBank/DDBJ databases">
        <title>Recombination of ecologically and evolutionarily significant loci maintains genetic cohesion in the Pseudomonas syringae species complex.</title>
        <authorList>
            <person name="Dillon M."/>
            <person name="Thakur S."/>
            <person name="Almeida R.N.D."/>
            <person name="Weir B.S."/>
            <person name="Guttman D.S."/>
        </authorList>
    </citation>
    <scope>NUCLEOTIDE SEQUENCE [LARGE SCALE GENOMIC DNA]</scope>
    <source>
        <strain evidence="5 7">ICMP 2821</strain>
    </source>
</reference>
<dbReference type="Proteomes" id="UP000281372">
    <property type="component" value="Unassembled WGS sequence"/>
</dbReference>
<evidence type="ECO:0000259" key="2">
    <source>
        <dbReference type="Pfam" id="PF16697"/>
    </source>
</evidence>
<evidence type="ECO:0000313" key="5">
    <source>
        <dbReference type="EMBL" id="RMN29912.1"/>
    </source>
</evidence>